<accession>K1RJS4</accession>
<dbReference type="PANTHER" id="PTHR36180:SF2">
    <property type="entry name" value="BRO FAMILY PROTEIN"/>
    <property type="match status" value="1"/>
</dbReference>
<dbReference type="InterPro" id="IPR003497">
    <property type="entry name" value="BRO_N_domain"/>
</dbReference>
<keyword evidence="1" id="KW-0175">Coiled coil</keyword>
<dbReference type="AlphaFoldDB" id="K1RJS4"/>
<name>K1RJS4_9ZZZZ</name>
<dbReference type="PANTHER" id="PTHR36180">
    <property type="entry name" value="DNA-BINDING PROTEIN-RELATED-RELATED"/>
    <property type="match status" value="1"/>
</dbReference>
<reference evidence="3" key="1">
    <citation type="journal article" date="2013" name="Environ. Microbiol.">
        <title>Microbiota from the distal guts of lean and obese adolescents exhibit partial functional redundancy besides clear differences in community structure.</title>
        <authorList>
            <person name="Ferrer M."/>
            <person name="Ruiz A."/>
            <person name="Lanza F."/>
            <person name="Haange S.B."/>
            <person name="Oberbach A."/>
            <person name="Till H."/>
            <person name="Bargiela R."/>
            <person name="Campoy C."/>
            <person name="Segura M.T."/>
            <person name="Richter M."/>
            <person name="von Bergen M."/>
            <person name="Seifert J."/>
            <person name="Suarez A."/>
        </authorList>
    </citation>
    <scope>NUCLEOTIDE SEQUENCE</scope>
</reference>
<sequence length="287" mass="33210">EVKTVSSFKNSDFGELKIIIIDEEPYFIGSPIASFLGYTNPRKAIRDHVDEDDRLIMKVPDTQGWNETFRPYTPNTKILIINESGLYSLIFGSKMDFAKKFKKWVTSEVLPSIRKTGSYSITPKDYPSALRALADEIDAKNRAIAERAQAEAERQQAIKTIEEQRPDVEFAESFKKVDHENMWLIRDVAKKLEQNGIIIAEKNLRLFLEEVKFMFRNGQGRWELYSDIVKNKFGVYRSYFVDKYSGERVNQQTIYMTGAGYEVTLNGIKGKCRNTFLNYGKFEGHNF</sequence>
<gene>
    <name evidence="3" type="ORF">LEA_20157</name>
</gene>
<evidence type="ECO:0000256" key="1">
    <source>
        <dbReference type="SAM" id="Coils"/>
    </source>
</evidence>
<dbReference type="InterPro" id="IPR005039">
    <property type="entry name" value="Ant_C"/>
</dbReference>
<evidence type="ECO:0000259" key="2">
    <source>
        <dbReference type="PROSITE" id="PS51750"/>
    </source>
</evidence>
<feature type="non-terminal residue" evidence="3">
    <location>
        <position position="1"/>
    </location>
</feature>
<dbReference type="PROSITE" id="PS51750">
    <property type="entry name" value="BRO_N"/>
    <property type="match status" value="1"/>
</dbReference>
<organism evidence="3">
    <name type="scientific">human gut metagenome</name>
    <dbReference type="NCBI Taxonomy" id="408170"/>
    <lineage>
        <taxon>unclassified sequences</taxon>
        <taxon>metagenomes</taxon>
        <taxon>organismal metagenomes</taxon>
    </lineage>
</organism>
<dbReference type="SMART" id="SM01040">
    <property type="entry name" value="Bro-N"/>
    <property type="match status" value="1"/>
</dbReference>
<dbReference type="Pfam" id="PF03374">
    <property type="entry name" value="ANT"/>
    <property type="match status" value="1"/>
</dbReference>
<feature type="coiled-coil region" evidence="1">
    <location>
        <begin position="133"/>
        <end position="165"/>
    </location>
</feature>
<protein>
    <submittedName>
        <fullName evidence="3">Prophage antirepressor</fullName>
    </submittedName>
</protein>
<proteinExistence type="predicted"/>
<dbReference type="EMBL" id="AJWY01013847">
    <property type="protein sequence ID" value="EKC45653.1"/>
    <property type="molecule type" value="Genomic_DNA"/>
</dbReference>
<evidence type="ECO:0000313" key="3">
    <source>
        <dbReference type="EMBL" id="EKC45653.1"/>
    </source>
</evidence>
<dbReference type="GO" id="GO:0003677">
    <property type="term" value="F:DNA binding"/>
    <property type="evidence" value="ECO:0007669"/>
    <property type="project" value="InterPro"/>
</dbReference>
<comment type="caution">
    <text evidence="3">The sequence shown here is derived from an EMBL/GenBank/DDBJ whole genome shotgun (WGS) entry which is preliminary data.</text>
</comment>
<feature type="domain" description="Bro-N" evidence="2">
    <location>
        <begin position="1"/>
        <end position="117"/>
    </location>
</feature>
<dbReference type="Pfam" id="PF02498">
    <property type="entry name" value="Bro-N"/>
    <property type="match status" value="1"/>
</dbReference>